<dbReference type="PANTHER" id="PTHR12463">
    <property type="entry name" value="OXYGENASE-RELATED"/>
    <property type="match status" value="1"/>
</dbReference>
<dbReference type="Gene3D" id="2.60.120.590">
    <property type="entry name" value="Alpha-ketoglutarate-dependent dioxygenase AlkB-like"/>
    <property type="match status" value="1"/>
</dbReference>
<gene>
    <name evidence="3" type="ORF">RJ640_029699</name>
</gene>
<comment type="similarity">
    <text evidence="1">Belongs to the alkB family.</text>
</comment>
<organism evidence="3 4">
    <name type="scientific">Escallonia rubra</name>
    <dbReference type="NCBI Taxonomy" id="112253"/>
    <lineage>
        <taxon>Eukaryota</taxon>
        <taxon>Viridiplantae</taxon>
        <taxon>Streptophyta</taxon>
        <taxon>Embryophyta</taxon>
        <taxon>Tracheophyta</taxon>
        <taxon>Spermatophyta</taxon>
        <taxon>Magnoliopsida</taxon>
        <taxon>eudicotyledons</taxon>
        <taxon>Gunneridae</taxon>
        <taxon>Pentapetalae</taxon>
        <taxon>asterids</taxon>
        <taxon>campanulids</taxon>
        <taxon>Escalloniales</taxon>
        <taxon>Escalloniaceae</taxon>
        <taxon>Escallonia</taxon>
    </lineage>
</organism>
<dbReference type="InterPro" id="IPR005123">
    <property type="entry name" value="Oxoglu/Fe-dep_dioxygenase_dom"/>
</dbReference>
<keyword evidence="4" id="KW-1185">Reference proteome</keyword>
<comment type="caution">
    <text evidence="3">The sequence shown here is derived from an EMBL/GenBank/DDBJ whole genome shotgun (WGS) entry which is preliminary data.</text>
</comment>
<proteinExistence type="inferred from homology"/>
<sequence length="262" mass="29699">VNEYPPGVGLSPHIDTHSAFEGSIYSLSLAGPCIMEFRKYSEGDCFSKPVASGDGEEEDSGSRPNFLRRAIFLSPRSMLLLSGEARYAWHHYIPHHKVDIVKDSVVKRGSRRVSFTFREKEDGDLTTGPTKTVRYFIWHGDLYIRYIATFKKELKQEQWKYCKSVPKRSGKDHVNANILKTVILRDSSGLSVTLMSRSVGLVARPKSEFCLYLQSKEQPPQHLRTISETNDGIPISRGNCLSDDENSASTDMKLRKIDILRQ</sequence>
<dbReference type="AlphaFoldDB" id="A0AA88RNZ1"/>
<evidence type="ECO:0000313" key="3">
    <source>
        <dbReference type="EMBL" id="KAK2986466.1"/>
    </source>
</evidence>
<evidence type="ECO:0000259" key="2">
    <source>
        <dbReference type="PROSITE" id="PS51471"/>
    </source>
</evidence>
<dbReference type="GO" id="GO:0032451">
    <property type="term" value="F:demethylase activity"/>
    <property type="evidence" value="ECO:0007669"/>
    <property type="project" value="TreeGrafter"/>
</dbReference>
<name>A0AA88RNZ1_9ASTE</name>
<dbReference type="InterPro" id="IPR032857">
    <property type="entry name" value="ALKBH4"/>
</dbReference>
<dbReference type="SUPFAM" id="SSF51197">
    <property type="entry name" value="Clavaminate synthase-like"/>
    <property type="match status" value="1"/>
</dbReference>
<dbReference type="InterPro" id="IPR027450">
    <property type="entry name" value="AlkB-like"/>
</dbReference>
<feature type="non-terminal residue" evidence="3">
    <location>
        <position position="262"/>
    </location>
</feature>
<dbReference type="Proteomes" id="UP001187471">
    <property type="component" value="Unassembled WGS sequence"/>
</dbReference>
<dbReference type="EMBL" id="JAVXUO010001061">
    <property type="protein sequence ID" value="KAK2986466.1"/>
    <property type="molecule type" value="Genomic_DNA"/>
</dbReference>
<evidence type="ECO:0000313" key="4">
    <source>
        <dbReference type="Proteomes" id="UP001187471"/>
    </source>
</evidence>
<dbReference type="InterPro" id="IPR037151">
    <property type="entry name" value="AlkB-like_sf"/>
</dbReference>
<accession>A0AA88RNZ1</accession>
<dbReference type="GO" id="GO:0016491">
    <property type="term" value="F:oxidoreductase activity"/>
    <property type="evidence" value="ECO:0007669"/>
    <property type="project" value="TreeGrafter"/>
</dbReference>
<protein>
    <recommendedName>
        <fullName evidence="2">Fe2OG dioxygenase domain-containing protein</fullName>
    </recommendedName>
</protein>
<feature type="domain" description="Fe2OG dioxygenase" evidence="2">
    <location>
        <begin position="1"/>
        <end position="120"/>
    </location>
</feature>
<dbReference type="Pfam" id="PF13532">
    <property type="entry name" value="2OG-FeII_Oxy_2"/>
    <property type="match status" value="1"/>
</dbReference>
<dbReference type="PROSITE" id="PS51471">
    <property type="entry name" value="FE2OG_OXY"/>
    <property type="match status" value="1"/>
</dbReference>
<evidence type="ECO:0000256" key="1">
    <source>
        <dbReference type="ARBA" id="ARBA00007879"/>
    </source>
</evidence>
<reference evidence="3" key="1">
    <citation type="submission" date="2022-12" db="EMBL/GenBank/DDBJ databases">
        <title>Draft genome assemblies for two species of Escallonia (Escalloniales).</title>
        <authorList>
            <person name="Chanderbali A."/>
            <person name="Dervinis C."/>
            <person name="Anghel I."/>
            <person name="Soltis D."/>
            <person name="Soltis P."/>
            <person name="Zapata F."/>
        </authorList>
    </citation>
    <scope>NUCLEOTIDE SEQUENCE</scope>
    <source>
        <strain evidence="3">UCBG92.1500</strain>
        <tissue evidence="3">Leaf</tissue>
    </source>
</reference>
<dbReference type="GO" id="GO:0070988">
    <property type="term" value="P:demethylation"/>
    <property type="evidence" value="ECO:0007669"/>
    <property type="project" value="InterPro"/>
</dbReference>
<dbReference type="PANTHER" id="PTHR12463:SF1">
    <property type="entry name" value="2-OXOGLUTARATE AND FE-DEPENDENT OXYGENASE FAMILY PROTEIN"/>
    <property type="match status" value="1"/>
</dbReference>